<dbReference type="RefSeq" id="YP_009603021.1">
    <property type="nucleotide sequence ID" value="NC_041947.1"/>
</dbReference>
<proteinExistence type="predicted"/>
<dbReference type="EMBL" id="KU160654">
    <property type="protein sequence ID" value="ALY09558.1"/>
    <property type="molecule type" value="Genomic_DNA"/>
</dbReference>
<name>A0A0U4IFD4_9CAUD</name>
<keyword evidence="2" id="KW-1185">Reference proteome</keyword>
<evidence type="ECO:0000313" key="1">
    <source>
        <dbReference type="EMBL" id="ALY09558.1"/>
    </source>
</evidence>
<reference evidence="2" key="1">
    <citation type="submission" date="2015-11" db="EMBL/GenBank/DDBJ databases">
        <authorList>
            <person name="Dogans D."/>
            <person name="Schneider V.M."/>
            <person name="Bradley K.W."/>
            <person name="Asai D.J."/>
            <person name="Bowman C.A."/>
            <person name="Russell D.A."/>
            <person name="Pope W.H."/>
            <person name="Jacobs-Sera D."/>
            <person name="Hendrix R.W."/>
            <person name="Hatfull G.F."/>
        </authorList>
    </citation>
    <scope>NUCLEOTIDE SEQUENCE [LARGE SCALE GENOMIC DNA]</scope>
</reference>
<dbReference type="Proteomes" id="UP000222336">
    <property type="component" value="Segment"/>
</dbReference>
<evidence type="ECO:0000313" key="2">
    <source>
        <dbReference type="Proteomes" id="UP000222336"/>
    </source>
</evidence>
<protein>
    <submittedName>
        <fullName evidence="1">Uncharacterized protein</fullName>
    </submittedName>
</protein>
<accession>A0A0U4IFD4</accession>
<dbReference type="GeneID" id="40078889"/>
<organism evidence="1 2">
    <name type="scientific">Arthrobacter phage Laroye</name>
    <dbReference type="NCBI Taxonomy" id="1772305"/>
    <lineage>
        <taxon>Viruses</taxon>
        <taxon>Duplodnaviria</taxon>
        <taxon>Heunggongvirae</taxon>
        <taxon>Uroviricota</taxon>
        <taxon>Caudoviricetes</taxon>
        <taxon>Laroyevirus</taxon>
        <taxon>Laroyevirus laroye</taxon>
    </lineage>
</organism>
<dbReference type="KEGG" id="vg:40078889"/>
<gene>
    <name evidence="1" type="primary">31</name>
    <name evidence="1" type="ORF">LAROYE_31</name>
</gene>
<sequence length="135" mass="14628">MTWSYSGNPGTSHRDRIRFLIGDKVQTAQSLSDAELDYLLSEAPSPELAAAAAAEQMADSYSGLSVTSKRVGDLSLSMDYGRTGAKFAGTAKRLRQRYFTLGAPLMGDTSEKQFRIGQMDYTEPRTVYGVTGIGS</sequence>